<dbReference type="GO" id="GO:0016787">
    <property type="term" value="F:hydrolase activity"/>
    <property type="evidence" value="ECO:0007669"/>
    <property type="project" value="UniProtKB-KW"/>
</dbReference>
<evidence type="ECO:0000313" key="2">
    <source>
        <dbReference type="EMBL" id="GAA2065656.1"/>
    </source>
</evidence>
<gene>
    <name evidence="2" type="ORF">GCM10009801_11230</name>
</gene>
<name>A0ABP5HB01_9ACTN</name>
<evidence type="ECO:0000259" key="1">
    <source>
        <dbReference type="Pfam" id="PF00561"/>
    </source>
</evidence>
<accession>A0ABP5HB01</accession>
<organism evidence="2 3">
    <name type="scientific">Streptomyces albiaxialis</name>
    <dbReference type="NCBI Taxonomy" id="329523"/>
    <lineage>
        <taxon>Bacteria</taxon>
        <taxon>Bacillati</taxon>
        <taxon>Actinomycetota</taxon>
        <taxon>Actinomycetes</taxon>
        <taxon>Kitasatosporales</taxon>
        <taxon>Streptomycetaceae</taxon>
        <taxon>Streptomyces</taxon>
    </lineage>
</organism>
<dbReference type="EMBL" id="BAAAPE010000002">
    <property type="protein sequence ID" value="GAA2065656.1"/>
    <property type="molecule type" value="Genomic_DNA"/>
</dbReference>
<keyword evidence="2" id="KW-0378">Hydrolase</keyword>
<dbReference type="InterPro" id="IPR050228">
    <property type="entry name" value="Carboxylesterase_BioH"/>
</dbReference>
<dbReference type="PANTHER" id="PTHR43194">
    <property type="entry name" value="HYDROLASE ALPHA/BETA FOLD FAMILY"/>
    <property type="match status" value="1"/>
</dbReference>
<dbReference type="InterPro" id="IPR029058">
    <property type="entry name" value="AB_hydrolase_fold"/>
</dbReference>
<dbReference type="PANTHER" id="PTHR43194:SF5">
    <property type="entry name" value="PIMELOYL-[ACYL-CARRIER PROTEIN] METHYL ESTER ESTERASE"/>
    <property type="match status" value="1"/>
</dbReference>
<reference evidence="3" key="1">
    <citation type="journal article" date="2019" name="Int. J. Syst. Evol. Microbiol.">
        <title>The Global Catalogue of Microorganisms (GCM) 10K type strain sequencing project: providing services to taxonomists for standard genome sequencing and annotation.</title>
        <authorList>
            <consortium name="The Broad Institute Genomics Platform"/>
            <consortium name="The Broad Institute Genome Sequencing Center for Infectious Disease"/>
            <person name="Wu L."/>
            <person name="Ma J."/>
        </authorList>
    </citation>
    <scope>NUCLEOTIDE SEQUENCE [LARGE SCALE GENOMIC DNA]</scope>
    <source>
        <strain evidence="3">JCM 15478</strain>
    </source>
</reference>
<dbReference type="RefSeq" id="WP_344524632.1">
    <property type="nucleotide sequence ID" value="NZ_BAAAPE010000002.1"/>
</dbReference>
<dbReference type="SUPFAM" id="SSF53474">
    <property type="entry name" value="alpha/beta-Hydrolases"/>
    <property type="match status" value="1"/>
</dbReference>
<sequence length="292" mass="32157">MTQTRTTGNWHLDRTFDSSSGTVRWAALGEPGLPPVVLMHGTPWSSYTWRAVARALAPRHRVYVWDMPGYGSSAKFEGQDVSLGAQARVFTELLEHWRAEEGLERPAVLAHDFGGTVAARAHLLHGAAYERLALVDVVVAFDSWGSPTYKLMGAHPEIFGQLPPALHEALVREYIASASFPGLRGDVHDALVEPWLGADGAPAFFRQIAQNDHRWTEEAEHHYGEIDIPVLVCWGTEDQWIPAANGRKLADRIPGARLRLIERAGHLVPEDAPAELTAALDGFLREASITGR</sequence>
<protein>
    <submittedName>
        <fullName evidence="2">Alpha/beta hydrolase</fullName>
    </submittedName>
</protein>
<proteinExistence type="predicted"/>
<keyword evidence="3" id="KW-1185">Reference proteome</keyword>
<comment type="caution">
    <text evidence="2">The sequence shown here is derived from an EMBL/GenBank/DDBJ whole genome shotgun (WGS) entry which is preliminary data.</text>
</comment>
<dbReference type="InterPro" id="IPR000073">
    <property type="entry name" value="AB_hydrolase_1"/>
</dbReference>
<dbReference type="PRINTS" id="PR00111">
    <property type="entry name" value="ABHYDROLASE"/>
</dbReference>
<feature type="domain" description="AB hydrolase-1" evidence="1">
    <location>
        <begin position="34"/>
        <end position="273"/>
    </location>
</feature>
<dbReference type="Pfam" id="PF00561">
    <property type="entry name" value="Abhydrolase_1"/>
    <property type="match status" value="1"/>
</dbReference>
<dbReference type="Proteomes" id="UP001500016">
    <property type="component" value="Unassembled WGS sequence"/>
</dbReference>
<dbReference type="Gene3D" id="3.40.50.1820">
    <property type="entry name" value="alpha/beta hydrolase"/>
    <property type="match status" value="1"/>
</dbReference>
<evidence type="ECO:0000313" key="3">
    <source>
        <dbReference type="Proteomes" id="UP001500016"/>
    </source>
</evidence>